<evidence type="ECO:0000256" key="8">
    <source>
        <dbReference type="ARBA" id="ARBA00039866"/>
    </source>
</evidence>
<comment type="caution">
    <text evidence="11">The sequence shown here is derived from an EMBL/GenBank/DDBJ whole genome shotgun (WGS) entry which is preliminary data.</text>
</comment>
<proteinExistence type="inferred from homology"/>
<evidence type="ECO:0000256" key="5">
    <source>
        <dbReference type="ARBA" id="ARBA00023315"/>
    </source>
</evidence>
<keyword evidence="2" id="KW-0444">Lipid biosynthesis</keyword>
<name>A0ABP9LLQ1_9RHOB</name>
<evidence type="ECO:0000256" key="6">
    <source>
        <dbReference type="ARBA" id="ARBA00038095"/>
    </source>
</evidence>
<dbReference type="PANTHER" id="PTHR37323">
    <property type="entry name" value="GCN5-RELATED N-ACETYLTRANSFERASE"/>
    <property type="match status" value="1"/>
</dbReference>
<evidence type="ECO:0000256" key="10">
    <source>
        <dbReference type="ARBA" id="ARBA00047785"/>
    </source>
</evidence>
<dbReference type="RefSeq" id="WP_259554136.1">
    <property type="nucleotide sequence ID" value="NZ_BAABHW010000007.1"/>
</dbReference>
<keyword evidence="3" id="KW-0808">Transferase</keyword>
<sequence length="259" mass="29090">MQIDDPHFELRLANTEAERRAAQRLRYEVFVAELGGDGPLVDHDARLEADRFDPFFDHLLLLDHRRAPEDEVVGVYRVMRCDQAKAAGQFYSEDEYDLTPLRASGRPLLELGRSCVHRDYRGGTAMMHLWNGLAEYIADHGIEVMFGVASFHGTDPAPLAAPLSLLHHRHLAPPDIRPRAKPPGASRMDLIAEEALDRPSAVRQMPALIKAYLRLGGFVGEGAFIDQPFNCIDVCLVMDVARMSEKHRAIYQRGAEIRA</sequence>
<evidence type="ECO:0000256" key="3">
    <source>
        <dbReference type="ARBA" id="ARBA00022679"/>
    </source>
</evidence>
<accession>A0ABP9LLQ1</accession>
<evidence type="ECO:0000256" key="4">
    <source>
        <dbReference type="ARBA" id="ARBA00023098"/>
    </source>
</evidence>
<dbReference type="InterPro" id="IPR052351">
    <property type="entry name" value="Ornithine_N-alpha-AT"/>
</dbReference>
<comment type="similarity">
    <text evidence="6">Belongs to the acetyltransferase family. OlsB subfamily.</text>
</comment>
<keyword evidence="12" id="KW-1185">Reference proteome</keyword>
<evidence type="ECO:0000256" key="1">
    <source>
        <dbReference type="ARBA" id="ARBA00005189"/>
    </source>
</evidence>
<protein>
    <recommendedName>
        <fullName evidence="8">L-ornithine N(alpha)-acyltransferase</fullName>
        <ecNumber evidence="7">2.3.2.30</ecNumber>
    </recommendedName>
</protein>
<dbReference type="InterPro" id="IPR016181">
    <property type="entry name" value="Acyl_CoA_acyltransferase"/>
</dbReference>
<dbReference type="Pfam" id="PF13444">
    <property type="entry name" value="Acetyltransf_5"/>
    <property type="match status" value="1"/>
</dbReference>
<evidence type="ECO:0000313" key="11">
    <source>
        <dbReference type="EMBL" id="GAA5081117.1"/>
    </source>
</evidence>
<dbReference type="SUPFAM" id="SSF55729">
    <property type="entry name" value="Acyl-CoA N-acyltransferases (Nat)"/>
    <property type="match status" value="1"/>
</dbReference>
<gene>
    <name evidence="11" type="ORF">GCM10023209_35480</name>
</gene>
<comment type="pathway">
    <text evidence="1">Lipid metabolism.</text>
</comment>
<keyword evidence="5" id="KW-0012">Acyltransferase</keyword>
<dbReference type="Gene3D" id="3.40.630.30">
    <property type="match status" value="1"/>
</dbReference>
<keyword evidence="4" id="KW-0443">Lipid metabolism</keyword>
<organism evidence="11 12">
    <name type="scientific">[Roseibacterium] beibuensis</name>
    <dbReference type="NCBI Taxonomy" id="1193142"/>
    <lineage>
        <taxon>Bacteria</taxon>
        <taxon>Pseudomonadati</taxon>
        <taxon>Pseudomonadota</taxon>
        <taxon>Alphaproteobacteria</taxon>
        <taxon>Rhodobacterales</taxon>
        <taxon>Roseobacteraceae</taxon>
        <taxon>Roseicyclus</taxon>
    </lineage>
</organism>
<dbReference type="Proteomes" id="UP001499910">
    <property type="component" value="Unassembled WGS sequence"/>
</dbReference>
<dbReference type="EC" id="2.3.2.30" evidence="7"/>
<reference evidence="12" key="1">
    <citation type="journal article" date="2019" name="Int. J. Syst. Evol. Microbiol.">
        <title>The Global Catalogue of Microorganisms (GCM) 10K type strain sequencing project: providing services to taxonomists for standard genome sequencing and annotation.</title>
        <authorList>
            <consortium name="The Broad Institute Genomics Platform"/>
            <consortium name="The Broad Institute Genome Sequencing Center for Infectious Disease"/>
            <person name="Wu L."/>
            <person name="Ma J."/>
        </authorList>
    </citation>
    <scope>NUCLEOTIDE SEQUENCE [LARGE SCALE GENOMIC DNA]</scope>
    <source>
        <strain evidence="12">JCM 18015</strain>
    </source>
</reference>
<dbReference type="PANTHER" id="PTHR37323:SF1">
    <property type="entry name" value="L-ORNITHINE N(ALPHA)-ACYLTRANSFERASE"/>
    <property type="match status" value="1"/>
</dbReference>
<dbReference type="EMBL" id="BAABHW010000007">
    <property type="protein sequence ID" value="GAA5081117.1"/>
    <property type="molecule type" value="Genomic_DNA"/>
</dbReference>
<evidence type="ECO:0000256" key="9">
    <source>
        <dbReference type="ARBA" id="ARBA00045724"/>
    </source>
</evidence>
<comment type="catalytic activity">
    <reaction evidence="10">
        <text>a (3R)-hydroxyacyl-[ACP] + L-ornithine = a lyso-ornithine lipid + holo-[ACP] + H(+)</text>
        <dbReference type="Rhea" id="RHEA:20633"/>
        <dbReference type="Rhea" id="RHEA-COMP:9685"/>
        <dbReference type="Rhea" id="RHEA-COMP:9945"/>
        <dbReference type="ChEBI" id="CHEBI:15378"/>
        <dbReference type="ChEBI" id="CHEBI:46911"/>
        <dbReference type="ChEBI" id="CHEBI:64479"/>
        <dbReference type="ChEBI" id="CHEBI:78827"/>
        <dbReference type="ChEBI" id="CHEBI:138482"/>
        <dbReference type="EC" id="2.3.2.30"/>
    </reaction>
    <physiologicalReaction direction="left-to-right" evidence="10">
        <dbReference type="Rhea" id="RHEA:20634"/>
    </physiologicalReaction>
</comment>
<evidence type="ECO:0000256" key="2">
    <source>
        <dbReference type="ARBA" id="ARBA00022516"/>
    </source>
</evidence>
<evidence type="ECO:0000256" key="7">
    <source>
        <dbReference type="ARBA" id="ARBA00039058"/>
    </source>
</evidence>
<evidence type="ECO:0000313" key="12">
    <source>
        <dbReference type="Proteomes" id="UP001499910"/>
    </source>
</evidence>
<comment type="function">
    <text evidence="9">Catalyzes the first step in the biosynthesis of ornithine lipids, which are phosphorus-free membrane lipids. Catalyzes the 3-hydroxyacyl-acyl carrier protein-dependent acylation of ornithine to form lyso-ornithine lipid (LOL).</text>
</comment>